<sequence length="537" mass="61929">MIKSGKKWRIWSVDNLAYLLIIVYIIVFIYLSIGRHNALKSYQNDLGVYSQITWNNLHGHFFESSGSMLAATLKADGTTDEHHNYLSGHFSPIMLLFVPFYLIWADPKILLIIQAAAVGLGALPIYWLAKEKIKVPWGGLVFLISFLSYPILHNAVLYDFHEVTLAVPLVSFALWCWYKKRTTGMLIFLALLMIVQEHTSLIVFMFGLLLILKKQNWRLGLGISAVSLTYFFLALLVFIPAFSESGQPFLIKSEVPEVVASTRYAWLGSNVSEIARNIINNPILIIQNMFAFRQVDFFITLLLPVFALPLFSSITILILPVLFLYFLSNWALTYNVYYYHSSLFSSILYFGAIFVFVRFFRELKWQKIFLIFILISSLIVSYIYSTSPFGRDYSFKDYQPSDNAKYLKEVKKLIPAEAALVVQHNLGPHFATRRKLFHFPMMLDKADYVLVDVYNPYADNPESFYGFSNVREVEYEIWRNAIWNLLDNQDFGVIYDKAGWLVFQRGADRNPNAQAQQDFIEAIERLEPTIASDTRGN</sequence>
<feature type="transmembrane region" description="Helical" evidence="1">
    <location>
        <begin position="109"/>
        <end position="128"/>
    </location>
</feature>
<dbReference type="Proteomes" id="UP000230779">
    <property type="component" value="Unassembled WGS sequence"/>
</dbReference>
<evidence type="ECO:0000256" key="1">
    <source>
        <dbReference type="SAM" id="Phobius"/>
    </source>
</evidence>
<keyword evidence="1" id="KW-0472">Membrane</keyword>
<name>A0A2M7RKE5_9BACT</name>
<feature type="transmembrane region" description="Helical" evidence="1">
    <location>
        <begin position="217"/>
        <end position="242"/>
    </location>
</feature>
<feature type="transmembrane region" description="Helical" evidence="1">
    <location>
        <begin position="297"/>
        <end position="325"/>
    </location>
</feature>
<keyword evidence="1" id="KW-0812">Transmembrane</keyword>
<reference evidence="2 3" key="1">
    <citation type="submission" date="2017-09" db="EMBL/GenBank/DDBJ databases">
        <title>Depth-based differentiation of microbial function through sediment-hosted aquifers and enrichment of novel symbionts in the deep terrestrial subsurface.</title>
        <authorList>
            <person name="Probst A.J."/>
            <person name="Ladd B."/>
            <person name="Jarett J.K."/>
            <person name="Geller-Mcgrath D.E."/>
            <person name="Sieber C.M."/>
            <person name="Emerson J.B."/>
            <person name="Anantharaman K."/>
            <person name="Thomas B.C."/>
            <person name="Malmstrom R."/>
            <person name="Stieglmeier M."/>
            <person name="Klingl A."/>
            <person name="Woyke T."/>
            <person name="Ryan C.M."/>
            <person name="Banfield J.F."/>
        </authorList>
    </citation>
    <scope>NUCLEOTIDE SEQUENCE [LARGE SCALE GENOMIC DNA]</scope>
    <source>
        <strain evidence="2">CG_4_10_14_0_8_um_filter_42_10</strain>
    </source>
</reference>
<feature type="transmembrane region" description="Helical" evidence="1">
    <location>
        <begin position="84"/>
        <end position="103"/>
    </location>
</feature>
<dbReference type="AlphaFoldDB" id="A0A2M7RKE5"/>
<evidence type="ECO:0000313" key="3">
    <source>
        <dbReference type="Proteomes" id="UP000230779"/>
    </source>
</evidence>
<proteinExistence type="predicted"/>
<feature type="transmembrane region" description="Helical" evidence="1">
    <location>
        <begin position="16"/>
        <end position="33"/>
    </location>
</feature>
<organism evidence="2 3">
    <name type="scientific">Candidatus Kerfeldbacteria bacterium CG_4_10_14_0_8_um_filter_42_10</name>
    <dbReference type="NCBI Taxonomy" id="2014248"/>
    <lineage>
        <taxon>Bacteria</taxon>
        <taxon>Candidatus Kerfeldiibacteriota</taxon>
    </lineage>
</organism>
<accession>A0A2M7RKE5</accession>
<gene>
    <name evidence="2" type="ORF">COY66_00610</name>
</gene>
<keyword evidence="1" id="KW-1133">Transmembrane helix</keyword>
<comment type="caution">
    <text evidence="2">The sequence shown here is derived from an EMBL/GenBank/DDBJ whole genome shotgun (WGS) entry which is preliminary data.</text>
</comment>
<feature type="transmembrane region" description="Helical" evidence="1">
    <location>
        <begin position="368"/>
        <end position="385"/>
    </location>
</feature>
<feature type="transmembrane region" description="Helical" evidence="1">
    <location>
        <begin position="158"/>
        <end position="178"/>
    </location>
</feature>
<evidence type="ECO:0008006" key="4">
    <source>
        <dbReference type="Google" id="ProtNLM"/>
    </source>
</evidence>
<feature type="transmembrane region" description="Helical" evidence="1">
    <location>
        <begin position="135"/>
        <end position="152"/>
    </location>
</feature>
<protein>
    <recommendedName>
        <fullName evidence="4">DUF2079 domain-containing protein</fullName>
    </recommendedName>
</protein>
<dbReference type="Pfam" id="PF09852">
    <property type="entry name" value="DUF2079"/>
    <property type="match status" value="1"/>
</dbReference>
<feature type="transmembrane region" description="Helical" evidence="1">
    <location>
        <begin position="185"/>
        <end position="211"/>
    </location>
</feature>
<feature type="transmembrane region" description="Helical" evidence="1">
    <location>
        <begin position="337"/>
        <end position="356"/>
    </location>
</feature>
<dbReference type="InterPro" id="IPR018650">
    <property type="entry name" value="STSV1_Orf64"/>
</dbReference>
<dbReference type="EMBL" id="PFMD01000006">
    <property type="protein sequence ID" value="PIY97235.1"/>
    <property type="molecule type" value="Genomic_DNA"/>
</dbReference>
<evidence type="ECO:0000313" key="2">
    <source>
        <dbReference type="EMBL" id="PIY97235.1"/>
    </source>
</evidence>